<dbReference type="KEGG" id="vai:BU251_06295"/>
<evidence type="ECO:0000256" key="5">
    <source>
        <dbReference type="ARBA" id="ARBA00022989"/>
    </source>
</evidence>
<evidence type="ECO:0000256" key="3">
    <source>
        <dbReference type="ARBA" id="ARBA00022692"/>
    </source>
</evidence>
<evidence type="ECO:0000256" key="7">
    <source>
        <dbReference type="SAM" id="Phobius"/>
    </source>
</evidence>
<evidence type="ECO:0000313" key="9">
    <source>
        <dbReference type="EMBL" id="QAT17361.1"/>
    </source>
</evidence>
<feature type="transmembrane region" description="Helical" evidence="7">
    <location>
        <begin position="200"/>
        <end position="218"/>
    </location>
</feature>
<dbReference type="OrthoDB" id="9803065at2"/>
<feature type="transmembrane region" description="Helical" evidence="7">
    <location>
        <begin position="125"/>
        <end position="155"/>
    </location>
</feature>
<dbReference type="InterPro" id="IPR003834">
    <property type="entry name" value="Cyt_c_assmbl_TM_dom"/>
</dbReference>
<dbReference type="GO" id="GO:0017004">
    <property type="term" value="P:cytochrome complex assembly"/>
    <property type="evidence" value="ECO:0007669"/>
    <property type="project" value="UniProtKB-KW"/>
</dbReference>
<dbReference type="Proteomes" id="UP000287243">
    <property type="component" value="Chromosome"/>
</dbReference>
<protein>
    <submittedName>
        <fullName evidence="9">Cytochrome c-type biogenesis protein CcdA</fullName>
    </submittedName>
</protein>
<dbReference type="PANTHER" id="PTHR31272:SF4">
    <property type="entry name" value="CYTOCHROME C-TYPE BIOGENESIS PROTEIN HI_1454-RELATED"/>
    <property type="match status" value="1"/>
</dbReference>
<evidence type="ECO:0000256" key="4">
    <source>
        <dbReference type="ARBA" id="ARBA00022748"/>
    </source>
</evidence>
<feature type="transmembrane region" description="Helical" evidence="7">
    <location>
        <begin position="161"/>
        <end position="188"/>
    </location>
</feature>
<evidence type="ECO:0000256" key="2">
    <source>
        <dbReference type="ARBA" id="ARBA00006143"/>
    </source>
</evidence>
<evidence type="ECO:0000256" key="6">
    <source>
        <dbReference type="ARBA" id="ARBA00023136"/>
    </source>
</evidence>
<feature type="transmembrane region" description="Helical" evidence="7">
    <location>
        <begin position="48"/>
        <end position="72"/>
    </location>
</feature>
<accession>A0A410P5J8</accession>
<evidence type="ECO:0000313" key="10">
    <source>
        <dbReference type="Proteomes" id="UP000287243"/>
    </source>
</evidence>
<dbReference type="RefSeq" id="WP_128700183.1">
    <property type="nucleotide sequence ID" value="NZ_CP019384.1"/>
</dbReference>
<dbReference type="InterPro" id="IPR051790">
    <property type="entry name" value="Cytochrome_c-biogenesis_DsbD"/>
</dbReference>
<evidence type="ECO:0000256" key="1">
    <source>
        <dbReference type="ARBA" id="ARBA00004141"/>
    </source>
</evidence>
<proteinExistence type="inferred from homology"/>
<organism evidence="9 10">
    <name type="scientific">Velamenicoccus archaeovorus</name>
    <dbReference type="NCBI Taxonomy" id="1930593"/>
    <lineage>
        <taxon>Bacteria</taxon>
        <taxon>Pseudomonadati</taxon>
        <taxon>Candidatus Omnitrophota</taxon>
        <taxon>Candidatus Velamenicoccus</taxon>
    </lineage>
</organism>
<keyword evidence="3 7" id="KW-0812">Transmembrane</keyword>
<keyword evidence="5 7" id="KW-1133">Transmembrane helix</keyword>
<gene>
    <name evidence="9" type="ORF">BU251_06295</name>
</gene>
<feature type="domain" description="Cytochrome C biogenesis protein transmembrane" evidence="8">
    <location>
        <begin position="6"/>
        <end position="216"/>
    </location>
</feature>
<dbReference type="GO" id="GO:0016020">
    <property type="term" value="C:membrane"/>
    <property type="evidence" value="ECO:0007669"/>
    <property type="project" value="UniProtKB-SubCell"/>
</dbReference>
<evidence type="ECO:0000259" key="8">
    <source>
        <dbReference type="Pfam" id="PF02683"/>
    </source>
</evidence>
<keyword evidence="6 7" id="KW-0472">Membrane</keyword>
<dbReference type="PANTHER" id="PTHR31272">
    <property type="entry name" value="CYTOCHROME C-TYPE BIOGENESIS PROTEIN HI_1454-RELATED"/>
    <property type="match status" value="1"/>
</dbReference>
<reference evidence="9 10" key="1">
    <citation type="submission" date="2017-01" db="EMBL/GenBank/DDBJ databases">
        <title>First insights into the biology of 'candidatus Vampirococcus archaeovorus'.</title>
        <authorList>
            <person name="Kizina J."/>
            <person name="Jordan S."/>
            <person name="Stueber K."/>
            <person name="Reinhardt R."/>
            <person name="Harder J."/>
        </authorList>
    </citation>
    <scope>NUCLEOTIDE SEQUENCE [LARGE SCALE GENOMIC DNA]</scope>
    <source>
        <strain evidence="9 10">LiM</strain>
    </source>
</reference>
<dbReference type="EMBL" id="CP019384">
    <property type="protein sequence ID" value="QAT17361.1"/>
    <property type="molecule type" value="Genomic_DNA"/>
</dbReference>
<comment type="subcellular location">
    <subcellularLocation>
        <location evidence="1">Membrane</location>
        <topology evidence="1">Multi-pass membrane protein</topology>
    </subcellularLocation>
</comment>
<sequence>MDRVSFAIAFGAGLLSFLNPCVLPLIPGFLGYLSGVSLAQASAGRRRIFLCSCFFVLGFASVFALLGVLLNTILQQVSFAAKEWLGRIGGIVIIVFGLNLLGLLEIPWLQREHKVRLRTGARLPPYVFSFVFGAAFAVGWTPCVGAILGSILALAASRPAASFWLLLGYALGLGVPFLLTGLFASFAVKWTGRLARYLWIINRLMGIFLILLGILVFTDDLAAVVNGTFLNKALLKRI</sequence>
<dbReference type="AlphaFoldDB" id="A0A410P5J8"/>
<comment type="similarity">
    <text evidence="2">Belongs to the DsbD family.</text>
</comment>
<feature type="transmembrane region" description="Helical" evidence="7">
    <location>
        <begin position="6"/>
        <end position="36"/>
    </location>
</feature>
<feature type="transmembrane region" description="Helical" evidence="7">
    <location>
        <begin position="84"/>
        <end position="104"/>
    </location>
</feature>
<dbReference type="Pfam" id="PF02683">
    <property type="entry name" value="DsbD_TM"/>
    <property type="match status" value="1"/>
</dbReference>
<name>A0A410P5J8_VELA1</name>
<keyword evidence="4" id="KW-0201">Cytochrome c-type biogenesis</keyword>
<keyword evidence="10" id="KW-1185">Reference proteome</keyword>